<organism evidence="1 2">
    <name type="scientific">Saccharopolyspora spinosa</name>
    <dbReference type="NCBI Taxonomy" id="60894"/>
    <lineage>
        <taxon>Bacteria</taxon>
        <taxon>Bacillati</taxon>
        <taxon>Actinomycetota</taxon>
        <taxon>Actinomycetes</taxon>
        <taxon>Pseudonocardiales</taxon>
        <taxon>Pseudonocardiaceae</taxon>
        <taxon>Saccharopolyspora</taxon>
    </lineage>
</organism>
<evidence type="ECO:0000313" key="1">
    <source>
        <dbReference type="EMBL" id="PKW14835.1"/>
    </source>
</evidence>
<dbReference type="AlphaFoldDB" id="A0A2N3XW03"/>
<dbReference type="EMBL" id="PJNB01000001">
    <property type="protein sequence ID" value="PKW14835.1"/>
    <property type="molecule type" value="Genomic_DNA"/>
</dbReference>
<dbReference type="Pfam" id="PF19614">
    <property type="entry name" value="DUF6119"/>
    <property type="match status" value="1"/>
</dbReference>
<protein>
    <submittedName>
        <fullName evidence="1">Uncharacterized protein (TIGR04141 family)</fullName>
    </submittedName>
</protein>
<reference evidence="1" key="1">
    <citation type="submission" date="2017-12" db="EMBL/GenBank/DDBJ databases">
        <title>Sequencing the genomes of 1000 Actinobacteria strains.</title>
        <authorList>
            <person name="Klenk H.-P."/>
        </authorList>
    </citation>
    <scope>NUCLEOTIDE SEQUENCE [LARGE SCALE GENOMIC DNA]</scope>
    <source>
        <strain evidence="1">DSM 44228</strain>
    </source>
</reference>
<accession>A0A2N3XW03</accession>
<name>A0A2N3XW03_SACSN</name>
<dbReference type="Proteomes" id="UP000233786">
    <property type="component" value="Unassembled WGS sequence"/>
</dbReference>
<keyword evidence="2" id="KW-1185">Reference proteome</keyword>
<comment type="caution">
    <text evidence="1">The sequence shown here is derived from an EMBL/GenBank/DDBJ whole genome shotgun (WGS) entry which is preliminary data.</text>
</comment>
<dbReference type="NCBIfam" id="TIGR04141">
    <property type="entry name" value="TIGR04141 family sporadically distributed protein"/>
    <property type="match status" value="1"/>
</dbReference>
<sequence>MARPPSRASKTSLYRLQIAPDEQLTAGAKTDYLDRNEFHQQTVEVGARPALLVYGQIPKAQPDWLDHAQSLTRFRPPCSNDTSAGLLILRLADDSRFCYGLSWGMGHLVVSSERIDDGFGLRFALRRADSNQISALTTHALDSLPRTARLSIFGGTAINSFGMEDIGEVVSRIVGKIPATGLSSSRANVEAFITVRGADALSVPIGRTPDDALHDLAMIDHVIRNEEPAEGLEYLENTRPLRPGHPRIEPLEHALAEELAGEAPSRVALCWPAGWNEDLGEVETFRITGLGSENTEIPDIELDDILEPLARCEEADKFARLRRMDIQGLAAGGSPMSRKISADKWITFECDMDGERYVLQRGRWYNVGGAYIDMLEDKVARALGNKSELVLPAWPLQWKKKKNGEDCLGRANEREYNQWVAREQTELLCMDRKLIPAEVHPGGFEACDLLHTDGTLIHVKHLDDSTSASHLFNQALVSVEALSRQVDARDNFIRKAAEISEGTHELPVDFRPATVVLAFSGGGAIADSIFTFSKIALVRCFQRLSDFGVTLKVARLTESDDVLEAGA</sequence>
<proteinExistence type="predicted"/>
<evidence type="ECO:0000313" key="2">
    <source>
        <dbReference type="Proteomes" id="UP000233786"/>
    </source>
</evidence>
<gene>
    <name evidence="1" type="ORF">A8926_2485</name>
</gene>
<dbReference type="STRING" id="994479.GCA_000194155_02958"/>
<dbReference type="InterPro" id="IPR026487">
    <property type="entry name" value="CHP04141"/>
</dbReference>